<evidence type="ECO:0000256" key="1">
    <source>
        <dbReference type="SAM" id="Phobius"/>
    </source>
</evidence>
<evidence type="ECO:0000313" key="3">
    <source>
        <dbReference type="Proteomes" id="UP001596103"/>
    </source>
</evidence>
<accession>A0ABW0J2R6</accession>
<keyword evidence="1" id="KW-1133">Transmembrane helix</keyword>
<keyword evidence="1" id="KW-0472">Membrane</keyword>
<comment type="caution">
    <text evidence="2">The sequence shown here is derived from an EMBL/GenBank/DDBJ whole genome shotgun (WGS) entry which is preliminary data.</text>
</comment>
<evidence type="ECO:0000313" key="2">
    <source>
        <dbReference type="EMBL" id="MFC5427316.1"/>
    </source>
</evidence>
<name>A0ABW0J2R6_9BURK</name>
<feature type="transmembrane region" description="Helical" evidence="1">
    <location>
        <begin position="16"/>
        <end position="34"/>
    </location>
</feature>
<sequence length="63" mass="6986">MATDPKTAMKNEWRSLIAPAVFIAVIAAAAVLAWRATQAGSEHVHWPIWQATWRAIKSHVGHQ</sequence>
<dbReference type="Proteomes" id="UP001596103">
    <property type="component" value="Unassembled WGS sequence"/>
</dbReference>
<proteinExistence type="predicted"/>
<gene>
    <name evidence="2" type="ORF">ACFPTO_00590</name>
</gene>
<keyword evidence="1" id="KW-0812">Transmembrane</keyword>
<keyword evidence="3" id="KW-1185">Reference proteome</keyword>
<organism evidence="2 3">
    <name type="scientific">Paraburkholderia denitrificans</name>
    <dbReference type="NCBI Taxonomy" id="694025"/>
    <lineage>
        <taxon>Bacteria</taxon>
        <taxon>Pseudomonadati</taxon>
        <taxon>Pseudomonadota</taxon>
        <taxon>Betaproteobacteria</taxon>
        <taxon>Burkholderiales</taxon>
        <taxon>Burkholderiaceae</taxon>
        <taxon>Paraburkholderia</taxon>
    </lineage>
</organism>
<dbReference type="EMBL" id="JBHSMP010000003">
    <property type="protein sequence ID" value="MFC5427316.1"/>
    <property type="molecule type" value="Genomic_DNA"/>
</dbReference>
<reference evidence="3" key="1">
    <citation type="journal article" date="2019" name="Int. J. Syst. Evol. Microbiol.">
        <title>The Global Catalogue of Microorganisms (GCM) 10K type strain sequencing project: providing services to taxonomists for standard genome sequencing and annotation.</title>
        <authorList>
            <consortium name="The Broad Institute Genomics Platform"/>
            <consortium name="The Broad Institute Genome Sequencing Center for Infectious Disease"/>
            <person name="Wu L."/>
            <person name="Ma J."/>
        </authorList>
    </citation>
    <scope>NUCLEOTIDE SEQUENCE [LARGE SCALE GENOMIC DNA]</scope>
    <source>
        <strain evidence="3">CCUG 56042</strain>
    </source>
</reference>
<protein>
    <submittedName>
        <fullName evidence="2">Uncharacterized protein</fullName>
    </submittedName>
</protein>
<dbReference type="RefSeq" id="WP_296651108.1">
    <property type="nucleotide sequence ID" value="NZ_JBHSMP010000003.1"/>
</dbReference>